<name>A0A0V1H669_9BILA</name>
<dbReference type="AlphaFoldDB" id="A0A0V1H669"/>
<evidence type="ECO:0000256" key="1">
    <source>
        <dbReference type="SAM" id="MobiDB-lite"/>
    </source>
</evidence>
<proteinExistence type="predicted"/>
<evidence type="ECO:0000313" key="3">
    <source>
        <dbReference type="Proteomes" id="UP000055024"/>
    </source>
</evidence>
<dbReference type="OrthoDB" id="5978043at2759"/>
<feature type="region of interest" description="Disordered" evidence="1">
    <location>
        <begin position="60"/>
        <end position="84"/>
    </location>
</feature>
<dbReference type="Proteomes" id="UP000055024">
    <property type="component" value="Unassembled WGS sequence"/>
</dbReference>
<feature type="compositionally biased region" description="Polar residues" evidence="1">
    <location>
        <begin position="66"/>
        <end position="83"/>
    </location>
</feature>
<gene>
    <name evidence="2" type="ORF">T11_5785</name>
</gene>
<evidence type="ECO:0000313" key="2">
    <source>
        <dbReference type="EMBL" id="KRZ05932.1"/>
    </source>
</evidence>
<comment type="caution">
    <text evidence="2">The sequence shown here is derived from an EMBL/GenBank/DDBJ whole genome shotgun (WGS) entry which is preliminary data.</text>
</comment>
<reference evidence="2 3" key="1">
    <citation type="submission" date="2015-01" db="EMBL/GenBank/DDBJ databases">
        <title>Evolution of Trichinella species and genotypes.</title>
        <authorList>
            <person name="Korhonen P.K."/>
            <person name="Edoardo P."/>
            <person name="Giuseppe L.R."/>
            <person name="Gasser R.B."/>
        </authorList>
    </citation>
    <scope>NUCLEOTIDE SEQUENCE [LARGE SCALE GENOMIC DNA]</scope>
    <source>
        <strain evidence="2">ISS1029</strain>
    </source>
</reference>
<dbReference type="EMBL" id="JYDP01000128">
    <property type="protein sequence ID" value="KRZ05932.1"/>
    <property type="molecule type" value="Genomic_DNA"/>
</dbReference>
<accession>A0A0V1H669</accession>
<sequence length="149" mass="16775">MRPTPMQLVRWKPSKATVDEELTFAKAFEHALSAEAVTAQISAIRATNPTVTTEVQLVTHKKSDRNSSMRNVRPQQESPQPQSIKPCYRCGGAHAQNTCRFKNVSWDFCKRSGHIERVCRAKSQSTVKKKAAKPNRYAINSIAVEAEEY</sequence>
<organism evidence="2 3">
    <name type="scientific">Trichinella zimbabwensis</name>
    <dbReference type="NCBI Taxonomy" id="268475"/>
    <lineage>
        <taxon>Eukaryota</taxon>
        <taxon>Metazoa</taxon>
        <taxon>Ecdysozoa</taxon>
        <taxon>Nematoda</taxon>
        <taxon>Enoplea</taxon>
        <taxon>Dorylaimia</taxon>
        <taxon>Trichinellida</taxon>
        <taxon>Trichinellidae</taxon>
        <taxon>Trichinella</taxon>
    </lineage>
</organism>
<protein>
    <recommendedName>
        <fullName evidence="4">CCHC-type domain-containing protein</fullName>
    </recommendedName>
</protein>
<evidence type="ECO:0008006" key="4">
    <source>
        <dbReference type="Google" id="ProtNLM"/>
    </source>
</evidence>
<keyword evidence="3" id="KW-1185">Reference proteome</keyword>